<dbReference type="CDD" id="cd04301">
    <property type="entry name" value="NAT_SF"/>
    <property type="match status" value="1"/>
</dbReference>
<dbReference type="PROSITE" id="PS51186">
    <property type="entry name" value="GNAT"/>
    <property type="match status" value="1"/>
</dbReference>
<dbReference type="PANTHER" id="PTHR43420:SF12">
    <property type="entry name" value="N-ACETYLTRANSFERASE DOMAIN-CONTAINING PROTEIN"/>
    <property type="match status" value="1"/>
</dbReference>
<protein>
    <submittedName>
        <fullName evidence="4">Ribosomal protein S18 acetylase RimI-like enzyme</fullName>
    </submittedName>
</protein>
<dbReference type="GO" id="GO:0016747">
    <property type="term" value="F:acyltransferase activity, transferring groups other than amino-acyl groups"/>
    <property type="evidence" value="ECO:0007669"/>
    <property type="project" value="InterPro"/>
</dbReference>
<feature type="domain" description="N-acetyltransferase" evidence="3">
    <location>
        <begin position="122"/>
        <end position="260"/>
    </location>
</feature>
<organism evidence="4 5">
    <name type="scientific">Moryella indoligenes</name>
    <dbReference type="NCBI Taxonomy" id="371674"/>
    <lineage>
        <taxon>Bacteria</taxon>
        <taxon>Bacillati</taxon>
        <taxon>Bacillota</taxon>
        <taxon>Clostridia</taxon>
        <taxon>Lachnospirales</taxon>
        <taxon>Lachnospiraceae</taxon>
        <taxon>Moryella</taxon>
    </lineage>
</organism>
<name>A0AAE3VAW6_9FIRM</name>
<dbReference type="AlphaFoldDB" id="A0AAE3VAW6"/>
<dbReference type="RefSeq" id="WP_106612189.1">
    <property type="nucleotide sequence ID" value="NZ_JAUSTO010000007.1"/>
</dbReference>
<accession>A0AAE3VAW6</accession>
<evidence type="ECO:0000313" key="4">
    <source>
        <dbReference type="EMBL" id="MDQ0152688.1"/>
    </source>
</evidence>
<keyword evidence="4" id="KW-0689">Ribosomal protein</keyword>
<gene>
    <name evidence="4" type="ORF">J2S20_001382</name>
</gene>
<evidence type="ECO:0000256" key="1">
    <source>
        <dbReference type="ARBA" id="ARBA00022679"/>
    </source>
</evidence>
<comment type="caution">
    <text evidence="4">The sequence shown here is derived from an EMBL/GenBank/DDBJ whole genome shotgun (WGS) entry which is preliminary data.</text>
</comment>
<dbReference type="InterPro" id="IPR000182">
    <property type="entry name" value="GNAT_dom"/>
</dbReference>
<sequence>MNMKLTEQNRLNRGEQEAIRTILMRSHEKEPFSITFPLLEPKTKFFIARDLETDAPRAVLALSKLDDTLYEVSAFTDPDCRRQGLFRALWEKAQLALPGQSLAGGPVTVRFALDSACKAALPVLLSIGASKTSEETEMRCDLSEKPLPGTKYRFRRSAPSGEGVICYEALPAEGDKPVFRCYLMPMKDAHCYLHRIAVQKDMVGRGIGSEVFPELLGVLRKQGYKQASLQVSAENLPAIRLYEKNGFTVTTSLRYYEITF</sequence>
<dbReference type="Gene3D" id="3.40.630.30">
    <property type="match status" value="2"/>
</dbReference>
<dbReference type="InterPro" id="IPR050680">
    <property type="entry name" value="YpeA/RimI_acetyltransf"/>
</dbReference>
<dbReference type="Pfam" id="PF00583">
    <property type="entry name" value="Acetyltransf_1"/>
    <property type="match status" value="1"/>
</dbReference>
<keyword evidence="5" id="KW-1185">Reference proteome</keyword>
<keyword evidence="1" id="KW-0808">Transferase</keyword>
<evidence type="ECO:0000256" key="2">
    <source>
        <dbReference type="ARBA" id="ARBA00023315"/>
    </source>
</evidence>
<dbReference type="GO" id="GO:0005840">
    <property type="term" value="C:ribosome"/>
    <property type="evidence" value="ECO:0007669"/>
    <property type="project" value="UniProtKB-KW"/>
</dbReference>
<dbReference type="EMBL" id="JAUSTO010000007">
    <property type="protein sequence ID" value="MDQ0152688.1"/>
    <property type="molecule type" value="Genomic_DNA"/>
</dbReference>
<evidence type="ECO:0000313" key="5">
    <source>
        <dbReference type="Proteomes" id="UP001241537"/>
    </source>
</evidence>
<dbReference type="Proteomes" id="UP001241537">
    <property type="component" value="Unassembled WGS sequence"/>
</dbReference>
<proteinExistence type="predicted"/>
<dbReference type="PANTHER" id="PTHR43420">
    <property type="entry name" value="ACETYLTRANSFERASE"/>
    <property type="match status" value="1"/>
</dbReference>
<keyword evidence="2" id="KW-0012">Acyltransferase</keyword>
<evidence type="ECO:0000259" key="3">
    <source>
        <dbReference type="PROSITE" id="PS51186"/>
    </source>
</evidence>
<reference evidence="4" key="1">
    <citation type="submission" date="2023-07" db="EMBL/GenBank/DDBJ databases">
        <title>Genomic Encyclopedia of Type Strains, Phase IV (KMG-IV): sequencing the most valuable type-strain genomes for metagenomic binning, comparative biology and taxonomic classification.</title>
        <authorList>
            <person name="Goeker M."/>
        </authorList>
    </citation>
    <scope>NUCLEOTIDE SEQUENCE</scope>
    <source>
        <strain evidence="4">DSM 19659</strain>
    </source>
</reference>
<dbReference type="SUPFAM" id="SSF55729">
    <property type="entry name" value="Acyl-CoA N-acyltransferases (Nat)"/>
    <property type="match status" value="2"/>
</dbReference>
<keyword evidence="4" id="KW-0687">Ribonucleoprotein</keyword>
<dbReference type="InterPro" id="IPR016181">
    <property type="entry name" value="Acyl_CoA_acyltransferase"/>
</dbReference>